<evidence type="ECO:0008006" key="3">
    <source>
        <dbReference type="Google" id="ProtNLM"/>
    </source>
</evidence>
<evidence type="ECO:0000313" key="2">
    <source>
        <dbReference type="Proteomes" id="UP000318720"/>
    </source>
</evidence>
<organism evidence="1 2">
    <name type="scientific">Streptomyces ipomoeae</name>
    <dbReference type="NCBI Taxonomy" id="103232"/>
    <lineage>
        <taxon>Bacteria</taxon>
        <taxon>Bacillati</taxon>
        <taxon>Actinomycetota</taxon>
        <taxon>Actinomycetes</taxon>
        <taxon>Kitasatosporales</taxon>
        <taxon>Streptomycetaceae</taxon>
        <taxon>Streptomyces</taxon>
    </lineage>
</organism>
<comment type="caution">
    <text evidence="1">The sequence shown here is derived from an EMBL/GenBank/DDBJ whole genome shotgun (WGS) entry which is preliminary data.</text>
</comment>
<dbReference type="Gene3D" id="3.90.1720.10">
    <property type="entry name" value="endopeptidase domain like (from Nostoc punctiforme)"/>
    <property type="match status" value="1"/>
</dbReference>
<protein>
    <recommendedName>
        <fullName evidence="3">NlpC/P60 domain-containing protein</fullName>
    </recommendedName>
</protein>
<dbReference type="EMBL" id="SPAZ01000156">
    <property type="protein sequence ID" value="TQE33307.1"/>
    <property type="molecule type" value="Genomic_DNA"/>
</dbReference>
<dbReference type="AlphaFoldDB" id="A0AAE8W1F5"/>
<name>A0AAE8W1F5_9ACTN</name>
<accession>A0AAE8W1F5</accession>
<reference evidence="1 2" key="1">
    <citation type="submission" date="2019-03" db="EMBL/GenBank/DDBJ databases">
        <title>Comparative genomic analyses of the sweetpotato soil rot pathogen, Streptomyces ipomoeae.</title>
        <authorList>
            <person name="Ruschel Soares N."/>
            <person name="Badger J.H."/>
            <person name="Huguet-Tapia J.C."/>
            <person name="Clark C.A."/>
            <person name="Pettis G.S."/>
        </authorList>
    </citation>
    <scope>NUCLEOTIDE SEQUENCE [LARGE SCALE GENOMIC DNA]</scope>
    <source>
        <strain evidence="1 2">88-35</strain>
    </source>
</reference>
<gene>
    <name evidence="1" type="ORF">Sipo8835_18405</name>
</gene>
<evidence type="ECO:0000313" key="1">
    <source>
        <dbReference type="EMBL" id="TQE33307.1"/>
    </source>
</evidence>
<dbReference type="InterPro" id="IPR038765">
    <property type="entry name" value="Papain-like_cys_pep_sf"/>
</dbReference>
<sequence>MEYDWHVRTENAIAWARGHLGSTAYTSRCLAFVEDAYERPNRVEISGGDYAGESAELYRVKDNTGEPPVGSFVFYDCRGEMLGRRQNRGHVGLCVGDGLVIHAWDRVRIDPYPVMENLAGPPAWDAPSHVGWAPVERVFQGCRPKDWTAEGDAVTAARRMQAARLGGGAAST</sequence>
<dbReference type="Proteomes" id="UP000318720">
    <property type="component" value="Unassembled WGS sequence"/>
</dbReference>
<proteinExistence type="predicted"/>
<dbReference type="SUPFAM" id="SSF54001">
    <property type="entry name" value="Cysteine proteinases"/>
    <property type="match status" value="1"/>
</dbReference>
<dbReference type="RefSeq" id="WP_009343092.1">
    <property type="nucleotide sequence ID" value="NZ_JARAVA010000157.1"/>
</dbReference>